<dbReference type="EMBL" id="JACFXU010000013">
    <property type="protein sequence ID" value="MBA6412729.1"/>
    <property type="molecule type" value="Genomic_DNA"/>
</dbReference>
<evidence type="ECO:0000256" key="3">
    <source>
        <dbReference type="ARBA" id="ARBA00022801"/>
    </source>
</evidence>
<dbReference type="SMART" id="SM00226">
    <property type="entry name" value="LMWPc"/>
    <property type="match status" value="1"/>
</dbReference>
<feature type="domain" description="Phosphotyrosine protein phosphatase I" evidence="6">
    <location>
        <begin position="16"/>
        <end position="165"/>
    </location>
</feature>
<dbReference type="InterPro" id="IPR050438">
    <property type="entry name" value="LMW_PTPase"/>
</dbReference>
<feature type="active site" evidence="5">
    <location>
        <position position="28"/>
    </location>
</feature>
<dbReference type="SUPFAM" id="SSF52788">
    <property type="entry name" value="Phosphotyrosine protein phosphatases I"/>
    <property type="match status" value="1"/>
</dbReference>
<accession>A0A7W2YJK5</accession>
<feature type="active site" description="Nucleophile" evidence="5">
    <location>
        <position position="22"/>
    </location>
</feature>
<dbReference type="EC" id="3.1.3.48" evidence="2"/>
<comment type="caution">
    <text evidence="7">The sequence shown here is derived from an EMBL/GenBank/DDBJ whole genome shotgun (WGS) entry which is preliminary data.</text>
</comment>
<gene>
    <name evidence="7" type="ORF">H2508_06335</name>
</gene>
<keyword evidence="8" id="KW-1185">Reference proteome</keyword>
<dbReference type="PANTHER" id="PTHR11717:SF7">
    <property type="entry name" value="LOW MOLECULAR WEIGHT PHOSPHOTYROSINE PROTEIN PHOSPHATASE"/>
    <property type="match status" value="1"/>
</dbReference>
<protein>
    <recommendedName>
        <fullName evidence="2">protein-tyrosine-phosphatase</fullName>
        <ecNumber evidence="2">3.1.3.48</ecNumber>
    </recommendedName>
</protein>
<dbReference type="Proteomes" id="UP000539350">
    <property type="component" value="Unassembled WGS sequence"/>
</dbReference>
<proteinExistence type="inferred from homology"/>
<evidence type="ECO:0000313" key="7">
    <source>
        <dbReference type="EMBL" id="MBA6412729.1"/>
    </source>
</evidence>
<keyword evidence="3" id="KW-0378">Hydrolase</keyword>
<dbReference type="Pfam" id="PF01451">
    <property type="entry name" value="LMWPc"/>
    <property type="match status" value="1"/>
</dbReference>
<sequence>MQFFQRAKWLFFPAKCSVMFVCKANLCRSPMAQGMLQHYLRVRGLSSVIRVESAGTEVSMSGRAPDPRAVRALAGRAIDIAGLRSRPLAASDFMYFDYVLALDEAVLTELQKSCPSSAQAEVKALLSFVPGAESLDVPDPYFGAQAGFEVVYQSLIPAIENLADDIVARLRTR</sequence>
<evidence type="ECO:0000259" key="6">
    <source>
        <dbReference type="SMART" id="SM00226"/>
    </source>
</evidence>
<evidence type="ECO:0000256" key="4">
    <source>
        <dbReference type="ARBA" id="ARBA00022912"/>
    </source>
</evidence>
<dbReference type="InterPro" id="IPR017867">
    <property type="entry name" value="Tyr_phospatase_low_mol_wt"/>
</dbReference>
<evidence type="ECO:0000313" key="8">
    <source>
        <dbReference type="Proteomes" id="UP000539350"/>
    </source>
</evidence>
<dbReference type="AlphaFoldDB" id="A0A7W2YJK5"/>
<dbReference type="GO" id="GO:0004725">
    <property type="term" value="F:protein tyrosine phosphatase activity"/>
    <property type="evidence" value="ECO:0007669"/>
    <property type="project" value="UniProtKB-EC"/>
</dbReference>
<dbReference type="PANTHER" id="PTHR11717">
    <property type="entry name" value="LOW MOLECULAR WEIGHT PROTEIN TYROSINE PHOSPHATASE"/>
    <property type="match status" value="1"/>
</dbReference>
<dbReference type="CDD" id="cd16343">
    <property type="entry name" value="LMWPTP"/>
    <property type="match status" value="1"/>
</dbReference>
<comment type="similarity">
    <text evidence="1">Belongs to the low molecular weight phosphotyrosine protein phosphatase family.</text>
</comment>
<evidence type="ECO:0000256" key="2">
    <source>
        <dbReference type="ARBA" id="ARBA00013064"/>
    </source>
</evidence>
<dbReference type="Gene3D" id="3.40.50.2300">
    <property type="match status" value="1"/>
</dbReference>
<name>A0A7W2YJK5_9GAMM</name>
<dbReference type="RefSeq" id="WP_182170318.1">
    <property type="nucleotide sequence ID" value="NZ_JACFXU010000013.1"/>
</dbReference>
<dbReference type="InterPro" id="IPR036196">
    <property type="entry name" value="Ptyr_pPase_sf"/>
</dbReference>
<dbReference type="PRINTS" id="PR00719">
    <property type="entry name" value="LMWPTPASE"/>
</dbReference>
<organism evidence="7 8">
    <name type="scientific">Sediminihaliea albiluteola</name>
    <dbReference type="NCBI Taxonomy" id="2758564"/>
    <lineage>
        <taxon>Bacteria</taxon>
        <taxon>Pseudomonadati</taxon>
        <taxon>Pseudomonadota</taxon>
        <taxon>Gammaproteobacteria</taxon>
        <taxon>Cellvibrionales</taxon>
        <taxon>Halieaceae</taxon>
        <taxon>Sediminihaliea</taxon>
    </lineage>
</organism>
<feature type="active site" description="Proton donor" evidence="5">
    <location>
        <position position="139"/>
    </location>
</feature>
<dbReference type="InterPro" id="IPR023485">
    <property type="entry name" value="Ptyr_pPase"/>
</dbReference>
<evidence type="ECO:0000256" key="5">
    <source>
        <dbReference type="PIRSR" id="PIRSR617867-1"/>
    </source>
</evidence>
<evidence type="ECO:0000256" key="1">
    <source>
        <dbReference type="ARBA" id="ARBA00011063"/>
    </source>
</evidence>
<reference evidence="7 8" key="1">
    <citation type="submission" date="2020-07" db="EMBL/GenBank/DDBJ databases">
        <title>Halieaceae bacterium, F7430, whole genome shotgun sequencing project.</title>
        <authorList>
            <person name="Jiang S."/>
            <person name="Liu Z.W."/>
            <person name="Du Z.J."/>
        </authorList>
    </citation>
    <scope>NUCLEOTIDE SEQUENCE [LARGE SCALE GENOMIC DNA]</scope>
    <source>
        <strain evidence="7 8">F7430</strain>
    </source>
</reference>
<keyword evidence="4" id="KW-0904">Protein phosphatase</keyword>